<protein>
    <submittedName>
        <fullName evidence="2">Fluoroquinolone transport system permease protein</fullName>
    </submittedName>
</protein>
<feature type="transmembrane region" description="Helical" evidence="1">
    <location>
        <begin position="201"/>
        <end position="221"/>
    </location>
</feature>
<dbReference type="Pfam" id="PF24686">
    <property type="entry name" value="FLQE3_permease"/>
    <property type="match status" value="1"/>
</dbReference>
<dbReference type="RefSeq" id="WP_091035865.1">
    <property type="nucleotide sequence ID" value="NZ_FNAD01000007.1"/>
</dbReference>
<accession>A0A1G6XRG5</accession>
<dbReference type="STRING" id="58114.SAMN05216270_107276"/>
<dbReference type="InterPro" id="IPR056926">
    <property type="entry name" value="FLQE3_permease"/>
</dbReference>
<dbReference type="EMBL" id="FNAD01000007">
    <property type="protein sequence ID" value="SDD80015.1"/>
    <property type="molecule type" value="Genomic_DNA"/>
</dbReference>
<name>A0A1G6XRG5_9ACTN</name>
<feature type="transmembrane region" description="Helical" evidence="1">
    <location>
        <begin position="90"/>
        <end position="111"/>
    </location>
</feature>
<dbReference type="OrthoDB" id="3619398at2"/>
<keyword evidence="1" id="KW-0812">Transmembrane</keyword>
<keyword evidence="1" id="KW-0472">Membrane</keyword>
<reference evidence="3" key="1">
    <citation type="submission" date="2016-10" db="EMBL/GenBank/DDBJ databases">
        <authorList>
            <person name="Varghese N."/>
            <person name="Submissions S."/>
        </authorList>
    </citation>
    <scope>NUCLEOTIDE SEQUENCE [LARGE SCALE GENOMIC DNA]</scope>
    <source>
        <strain evidence="3">CGMCC 4.3516</strain>
    </source>
</reference>
<keyword evidence="1" id="KW-1133">Transmembrane helix</keyword>
<gene>
    <name evidence="2" type="ORF">SAMN05216270_107276</name>
</gene>
<dbReference type="AlphaFoldDB" id="A0A1G6XRG5"/>
<dbReference type="Proteomes" id="UP000198949">
    <property type="component" value="Unassembled WGS sequence"/>
</dbReference>
<evidence type="ECO:0000313" key="2">
    <source>
        <dbReference type="EMBL" id="SDD80015.1"/>
    </source>
</evidence>
<feature type="transmembrane region" description="Helical" evidence="1">
    <location>
        <begin position="151"/>
        <end position="170"/>
    </location>
</feature>
<feature type="transmembrane region" description="Helical" evidence="1">
    <location>
        <begin position="51"/>
        <end position="70"/>
    </location>
</feature>
<evidence type="ECO:0000256" key="1">
    <source>
        <dbReference type="SAM" id="Phobius"/>
    </source>
</evidence>
<organism evidence="2 3">
    <name type="scientific">Glycomyces harbinensis</name>
    <dbReference type="NCBI Taxonomy" id="58114"/>
    <lineage>
        <taxon>Bacteria</taxon>
        <taxon>Bacillati</taxon>
        <taxon>Actinomycetota</taxon>
        <taxon>Actinomycetes</taxon>
        <taxon>Glycomycetales</taxon>
        <taxon>Glycomycetaceae</taxon>
        <taxon>Glycomyces</taxon>
    </lineage>
</organism>
<keyword evidence="3" id="KW-1185">Reference proteome</keyword>
<sequence length="237" mass="25853">MTGVLVQALRLELRLQWRYGFLYAAAFSALLWEVVVYLIPAQLKAASMTYIIFGDLALVGFFFIAGAVFFERGERTLFALLVSPLRFGDYYTAKLTALAALSLLLSLVIALSGVGLDFEPLSFTAGVVLCALLFLTCSFISATPFTSISEWIIPSTGVLAVLNVPLINYSGLWEHPITYLVPTQGVLLLMGHSFGQVELAAWQWVYALAYPVAALAALGLLSRRMFDRHIAASEGGE</sequence>
<feature type="transmembrane region" description="Helical" evidence="1">
    <location>
        <begin position="20"/>
        <end position="39"/>
    </location>
</feature>
<evidence type="ECO:0000313" key="3">
    <source>
        <dbReference type="Proteomes" id="UP000198949"/>
    </source>
</evidence>
<proteinExistence type="predicted"/>
<feature type="transmembrane region" description="Helical" evidence="1">
    <location>
        <begin position="123"/>
        <end position="145"/>
    </location>
</feature>